<dbReference type="OrthoDB" id="3973241at2759"/>
<dbReference type="Gene3D" id="1.10.287.1060">
    <property type="entry name" value="ESAT-6-like"/>
    <property type="match status" value="1"/>
</dbReference>
<dbReference type="Gene3D" id="6.10.250.1710">
    <property type="match status" value="1"/>
</dbReference>
<accession>A0A3M7RPP6</accession>
<evidence type="ECO:0000256" key="3">
    <source>
        <dbReference type="ARBA" id="ARBA00041078"/>
    </source>
</evidence>
<evidence type="ECO:0000256" key="4">
    <source>
        <dbReference type="SAM" id="Coils"/>
    </source>
</evidence>
<evidence type="ECO:0000313" key="5">
    <source>
        <dbReference type="EMBL" id="RNA25512.1"/>
    </source>
</evidence>
<proteinExistence type="inferred from homology"/>
<comment type="similarity">
    <text evidence="1">Belongs to the SNF7 family.</text>
</comment>
<dbReference type="Proteomes" id="UP000276133">
    <property type="component" value="Unassembled WGS sequence"/>
</dbReference>
<dbReference type="EMBL" id="REGN01002910">
    <property type="protein sequence ID" value="RNA25512.1"/>
    <property type="molecule type" value="Genomic_DNA"/>
</dbReference>
<dbReference type="GO" id="GO:0005771">
    <property type="term" value="C:multivesicular body"/>
    <property type="evidence" value="ECO:0007669"/>
    <property type="project" value="TreeGrafter"/>
</dbReference>
<dbReference type="STRING" id="10195.A0A3M7RPP6"/>
<sequence>MNRIFGSKKAPLPTPNLNDCVANIDSRGESVDKKIQRLEVEISKYSEQMKKMRDGPAKQAVKQKALRILKQKKVYEQQRDMLYNQSFNIEQQNMAIQSMKDTHTTIQAMKTGLKEMKREFKKIDVNKIENLQDDLEDILEQTNEVQDIMSRNYGMPEVDESELLAELEDIANEMEGDTDTSYLDAPSVPAREPGIDSLNVNADGIQVDEFGLPKLSQANRM</sequence>
<dbReference type="GO" id="GO:0006900">
    <property type="term" value="P:vesicle budding from membrane"/>
    <property type="evidence" value="ECO:0007669"/>
    <property type="project" value="TreeGrafter"/>
</dbReference>
<dbReference type="InterPro" id="IPR005024">
    <property type="entry name" value="Snf7_fam"/>
</dbReference>
<gene>
    <name evidence="5" type="ORF">BpHYR1_032935</name>
</gene>
<reference evidence="5 6" key="1">
    <citation type="journal article" date="2018" name="Sci. Rep.">
        <title>Genomic signatures of local adaptation to the degree of environmental predictability in rotifers.</title>
        <authorList>
            <person name="Franch-Gras L."/>
            <person name="Hahn C."/>
            <person name="Garcia-Roger E.M."/>
            <person name="Carmona M.J."/>
            <person name="Serra M."/>
            <person name="Gomez A."/>
        </authorList>
    </citation>
    <scope>NUCLEOTIDE SEQUENCE [LARGE SCALE GENOMIC DNA]</scope>
    <source>
        <strain evidence="5">HYR1</strain>
    </source>
</reference>
<keyword evidence="2 4" id="KW-0175">Coiled coil</keyword>
<evidence type="ECO:0000256" key="1">
    <source>
        <dbReference type="ARBA" id="ARBA00006190"/>
    </source>
</evidence>
<evidence type="ECO:0000313" key="6">
    <source>
        <dbReference type="Proteomes" id="UP000276133"/>
    </source>
</evidence>
<organism evidence="5 6">
    <name type="scientific">Brachionus plicatilis</name>
    <name type="common">Marine rotifer</name>
    <name type="synonym">Brachionus muelleri</name>
    <dbReference type="NCBI Taxonomy" id="10195"/>
    <lineage>
        <taxon>Eukaryota</taxon>
        <taxon>Metazoa</taxon>
        <taxon>Spiralia</taxon>
        <taxon>Gnathifera</taxon>
        <taxon>Rotifera</taxon>
        <taxon>Eurotatoria</taxon>
        <taxon>Monogononta</taxon>
        <taxon>Pseudotrocha</taxon>
        <taxon>Ploima</taxon>
        <taxon>Brachionidae</taxon>
        <taxon>Brachionus</taxon>
    </lineage>
</organism>
<evidence type="ECO:0000256" key="2">
    <source>
        <dbReference type="ARBA" id="ARBA00023054"/>
    </source>
</evidence>
<protein>
    <recommendedName>
        <fullName evidence="3">Charged multivesicular body protein 5</fullName>
    </recommendedName>
</protein>
<keyword evidence="6" id="KW-1185">Reference proteome</keyword>
<dbReference type="Pfam" id="PF03357">
    <property type="entry name" value="Snf7"/>
    <property type="match status" value="1"/>
</dbReference>
<dbReference type="PANTHER" id="PTHR22761:SF12">
    <property type="entry name" value="CHARGED MULTIVESICULAR BODY PROTEIN 5"/>
    <property type="match status" value="1"/>
</dbReference>
<feature type="coiled-coil region" evidence="4">
    <location>
        <begin position="121"/>
        <end position="148"/>
    </location>
</feature>
<dbReference type="GO" id="GO:0032511">
    <property type="term" value="P:late endosome to vacuole transport via multivesicular body sorting pathway"/>
    <property type="evidence" value="ECO:0007669"/>
    <property type="project" value="TreeGrafter"/>
</dbReference>
<comment type="caution">
    <text evidence="5">The sequence shown here is derived from an EMBL/GenBank/DDBJ whole genome shotgun (WGS) entry which is preliminary data.</text>
</comment>
<dbReference type="AlphaFoldDB" id="A0A3M7RPP6"/>
<feature type="coiled-coil region" evidence="4">
    <location>
        <begin position="28"/>
        <end position="55"/>
    </location>
</feature>
<name>A0A3M7RPP6_BRAPC</name>
<dbReference type="PANTHER" id="PTHR22761">
    <property type="entry name" value="CHARGED MULTIVESICULAR BODY PROTEIN"/>
    <property type="match status" value="1"/>
</dbReference>